<evidence type="ECO:0000313" key="2">
    <source>
        <dbReference type="EMBL" id="CAB4995866.1"/>
    </source>
</evidence>
<dbReference type="EMBL" id="CAFBPB010000007">
    <property type="protein sequence ID" value="CAB4995866.1"/>
    <property type="molecule type" value="Genomic_DNA"/>
</dbReference>
<feature type="transmembrane region" description="Helical" evidence="1">
    <location>
        <begin position="92"/>
        <end position="111"/>
    </location>
</feature>
<protein>
    <submittedName>
        <fullName evidence="2">Unannotated protein</fullName>
    </submittedName>
</protein>
<feature type="transmembrane region" description="Helical" evidence="1">
    <location>
        <begin position="250"/>
        <end position="270"/>
    </location>
</feature>
<feature type="transmembrane region" description="Helical" evidence="1">
    <location>
        <begin position="132"/>
        <end position="151"/>
    </location>
</feature>
<feature type="transmembrane region" description="Helical" evidence="1">
    <location>
        <begin position="277"/>
        <end position="296"/>
    </location>
</feature>
<evidence type="ECO:0000256" key="1">
    <source>
        <dbReference type="SAM" id="Phobius"/>
    </source>
</evidence>
<gene>
    <name evidence="2" type="ORF">UFOPK4049_00122</name>
</gene>
<name>A0A6J7NRW8_9ZZZZ</name>
<dbReference type="AlphaFoldDB" id="A0A6J7NRW8"/>
<accession>A0A6J7NRW8</accession>
<sequence>MKLGAVRALLVLSLLATLLSFAKFSHCENRSWSTPDQYIHACYSDIPALYSERGLGRHHWVYSLSEKSVEYPVITGVVMWATTYISHSFKSYFNANAILIALLFFALLLLLRRSHPQYWYLLPLSPAVIGSLYINWDLWAIISMVGAIYLFDRGRLHWSAILLGVSVATKFFPIIFLLPIALILWRRNQLLALAKYLAIASTTWLVINLPVILTTPSGWWHFYSLNINRSADWGSLWYALSLLGVPLNQLNLFSLLTFLILLAAFALYFFELKFSPTLAEISFIVMAASTAVNKVYSPQYVLWLAPLAIMVLQKNRSLFTAFWIWQGGELLYHVAIWQHLASYSGAKFGLSDGGYAMATLLRIATTAFFIAQIVRFQLRAGAKHAGKPQSRLLDFLFDAGKSYP</sequence>
<organism evidence="2">
    <name type="scientific">freshwater metagenome</name>
    <dbReference type="NCBI Taxonomy" id="449393"/>
    <lineage>
        <taxon>unclassified sequences</taxon>
        <taxon>metagenomes</taxon>
        <taxon>ecological metagenomes</taxon>
    </lineage>
</organism>
<feature type="transmembrane region" description="Helical" evidence="1">
    <location>
        <begin position="157"/>
        <end position="184"/>
    </location>
</feature>
<proteinExistence type="predicted"/>
<reference evidence="2" key="1">
    <citation type="submission" date="2020-05" db="EMBL/GenBank/DDBJ databases">
        <authorList>
            <person name="Chiriac C."/>
            <person name="Salcher M."/>
            <person name="Ghai R."/>
            <person name="Kavagutti S V."/>
        </authorList>
    </citation>
    <scope>NUCLEOTIDE SEQUENCE</scope>
</reference>
<keyword evidence="1" id="KW-0812">Transmembrane</keyword>
<keyword evidence="1" id="KW-0472">Membrane</keyword>
<feature type="transmembrane region" description="Helical" evidence="1">
    <location>
        <begin position="354"/>
        <end position="374"/>
    </location>
</feature>
<feature type="transmembrane region" description="Helical" evidence="1">
    <location>
        <begin position="196"/>
        <end position="213"/>
    </location>
</feature>
<keyword evidence="1" id="KW-1133">Transmembrane helix</keyword>